<evidence type="ECO:0000313" key="2">
    <source>
        <dbReference type="EMBL" id="CAK0846203.1"/>
    </source>
</evidence>
<feature type="compositionally biased region" description="Basic and acidic residues" evidence="1">
    <location>
        <begin position="116"/>
        <end position="131"/>
    </location>
</feature>
<feature type="compositionally biased region" description="Basic and acidic residues" evidence="1">
    <location>
        <begin position="71"/>
        <end position="83"/>
    </location>
</feature>
<feature type="region of interest" description="Disordered" evidence="1">
    <location>
        <begin position="1"/>
        <end position="83"/>
    </location>
</feature>
<protein>
    <submittedName>
        <fullName evidence="2">Uncharacterized protein</fullName>
    </submittedName>
</protein>
<feature type="compositionally biased region" description="Low complexity" evidence="1">
    <location>
        <begin position="41"/>
        <end position="54"/>
    </location>
</feature>
<reference evidence="2" key="1">
    <citation type="submission" date="2023-10" db="EMBL/GenBank/DDBJ databases">
        <authorList>
            <person name="Chen Y."/>
            <person name="Shah S."/>
            <person name="Dougan E. K."/>
            <person name="Thang M."/>
            <person name="Chan C."/>
        </authorList>
    </citation>
    <scope>NUCLEOTIDE SEQUENCE [LARGE SCALE GENOMIC DNA]</scope>
</reference>
<evidence type="ECO:0000313" key="3">
    <source>
        <dbReference type="Proteomes" id="UP001189429"/>
    </source>
</evidence>
<proteinExistence type="predicted"/>
<feature type="region of interest" description="Disordered" evidence="1">
    <location>
        <begin position="116"/>
        <end position="147"/>
    </location>
</feature>
<feature type="region of interest" description="Disordered" evidence="1">
    <location>
        <begin position="279"/>
        <end position="309"/>
    </location>
</feature>
<organism evidence="2 3">
    <name type="scientific">Prorocentrum cordatum</name>
    <dbReference type="NCBI Taxonomy" id="2364126"/>
    <lineage>
        <taxon>Eukaryota</taxon>
        <taxon>Sar</taxon>
        <taxon>Alveolata</taxon>
        <taxon>Dinophyceae</taxon>
        <taxon>Prorocentrales</taxon>
        <taxon>Prorocentraceae</taxon>
        <taxon>Prorocentrum</taxon>
    </lineage>
</organism>
<evidence type="ECO:0000256" key="1">
    <source>
        <dbReference type="SAM" id="MobiDB-lite"/>
    </source>
</evidence>
<dbReference type="EMBL" id="CAUYUJ010014803">
    <property type="protein sequence ID" value="CAK0846203.1"/>
    <property type="molecule type" value="Genomic_DNA"/>
</dbReference>
<gene>
    <name evidence="2" type="ORF">PCOR1329_LOCUS39764</name>
</gene>
<name>A0ABN9TJR2_9DINO</name>
<feature type="compositionally biased region" description="Low complexity" evidence="1">
    <location>
        <begin position="138"/>
        <end position="147"/>
    </location>
</feature>
<keyword evidence="3" id="KW-1185">Reference proteome</keyword>
<accession>A0ABN9TJR2</accession>
<sequence>GAGAGGARAAGPCPKPRALRPCSGAHPPPREPPALRRRARSPLLGAPWAAGAAPQRTILRAAASPQLPAPAEEKKVRGGEEERGRLLPLFAMSAARHVRPHRRARAGGDFNRAAARRAEGHDREGEGEVSRRARRAGRTAAGRPQAGLRLSRSRRGLRLNHAVAAPQLGEEPLCGELDASALSCGAPRGGELRRDGARTFKVIFSTQGRSGTASETHSAAEHCLHSDAEIAVASVSAPAVPPGIWQPKGFAPEAPAMQLDTLFTALGVVAPAVEVAVPEEMSKHTATPEAAGSLSGGAEDRAKPALEPVVDGLPLDRCRKLL</sequence>
<dbReference type="Proteomes" id="UP001189429">
    <property type="component" value="Unassembled WGS sequence"/>
</dbReference>
<feature type="non-terminal residue" evidence="2">
    <location>
        <position position="1"/>
    </location>
</feature>
<comment type="caution">
    <text evidence="2">The sequence shown here is derived from an EMBL/GenBank/DDBJ whole genome shotgun (WGS) entry which is preliminary data.</text>
</comment>